<keyword evidence="3" id="KW-1185">Reference proteome</keyword>
<dbReference type="AlphaFoldDB" id="A0AAV9Q165"/>
<gene>
    <name evidence="2" type="ORF">LTR25_008783</name>
</gene>
<organism evidence="2 3">
    <name type="scientific">Vermiconidia calcicola</name>
    <dbReference type="NCBI Taxonomy" id="1690605"/>
    <lineage>
        <taxon>Eukaryota</taxon>
        <taxon>Fungi</taxon>
        <taxon>Dikarya</taxon>
        <taxon>Ascomycota</taxon>
        <taxon>Pezizomycotina</taxon>
        <taxon>Dothideomycetes</taxon>
        <taxon>Dothideomycetidae</taxon>
        <taxon>Mycosphaerellales</taxon>
        <taxon>Extremaceae</taxon>
        <taxon>Vermiconidia</taxon>
    </lineage>
</organism>
<accession>A0AAV9Q165</accession>
<evidence type="ECO:0000313" key="3">
    <source>
        <dbReference type="Proteomes" id="UP001345827"/>
    </source>
</evidence>
<evidence type="ECO:0000313" key="2">
    <source>
        <dbReference type="EMBL" id="KAK5530926.1"/>
    </source>
</evidence>
<reference evidence="2 3" key="1">
    <citation type="submission" date="2023-06" db="EMBL/GenBank/DDBJ databases">
        <title>Black Yeasts Isolated from many extreme environments.</title>
        <authorList>
            <person name="Coleine C."/>
            <person name="Stajich J.E."/>
            <person name="Selbmann L."/>
        </authorList>
    </citation>
    <scope>NUCLEOTIDE SEQUENCE [LARGE SCALE GENOMIC DNA]</scope>
    <source>
        <strain evidence="2 3">CCFEE 5887</strain>
    </source>
</reference>
<comment type="caution">
    <text evidence="2">The sequence shown here is derived from an EMBL/GenBank/DDBJ whole genome shotgun (WGS) entry which is preliminary data.</text>
</comment>
<protein>
    <submittedName>
        <fullName evidence="2">Uncharacterized protein</fullName>
    </submittedName>
</protein>
<feature type="region of interest" description="Disordered" evidence="1">
    <location>
        <begin position="22"/>
        <end position="41"/>
    </location>
</feature>
<name>A0AAV9Q165_9PEZI</name>
<sequence length="85" mass="9029">MSMPRGTISSFKVEFENTGDAPIAMAKSGRPATEARRAGDTVTASDDSLVSALRFSCASRQAVVIGPSIVGCFEVKQPKLKPGWR</sequence>
<proteinExistence type="predicted"/>
<dbReference type="Proteomes" id="UP001345827">
    <property type="component" value="Unassembled WGS sequence"/>
</dbReference>
<evidence type="ECO:0000256" key="1">
    <source>
        <dbReference type="SAM" id="MobiDB-lite"/>
    </source>
</evidence>
<dbReference type="EMBL" id="JAXLQG010000018">
    <property type="protein sequence ID" value="KAK5530926.1"/>
    <property type="molecule type" value="Genomic_DNA"/>
</dbReference>